<evidence type="ECO:0000313" key="1">
    <source>
        <dbReference type="EMBL" id="PWF24965.1"/>
    </source>
</evidence>
<proteinExistence type="predicted"/>
<organism evidence="1 2">
    <name type="scientific">Corticimicrobacter populi</name>
    <dbReference type="NCBI Taxonomy" id="2175229"/>
    <lineage>
        <taxon>Bacteria</taxon>
        <taxon>Pseudomonadati</taxon>
        <taxon>Pseudomonadota</taxon>
        <taxon>Betaproteobacteria</taxon>
        <taxon>Burkholderiales</taxon>
        <taxon>Alcaligenaceae</taxon>
        <taxon>Corticimicrobacter</taxon>
    </lineage>
</organism>
<dbReference type="RefSeq" id="WP_109060368.1">
    <property type="nucleotide sequence ID" value="NZ_QETA01000001.1"/>
</dbReference>
<protein>
    <recommendedName>
        <fullName evidence="3">YqjK-like protein</fullName>
    </recommendedName>
</protein>
<sequence length="109" mass="12110">MSKGRFVQLATRKAWLQTQAAIERAELLQHAAGARRALQPASWLRQIVPSLALNGNSLLVVWRLLRRYPMLASAGPAWLLSGGSRFGKLLKLGAGALVGWRLLRRNRND</sequence>
<name>A0A2V1K664_9BURK</name>
<accession>A0A2V1K664</accession>
<comment type="caution">
    <text evidence="1">The sequence shown here is derived from an EMBL/GenBank/DDBJ whole genome shotgun (WGS) entry which is preliminary data.</text>
</comment>
<dbReference type="AlphaFoldDB" id="A0A2V1K664"/>
<evidence type="ECO:0008006" key="3">
    <source>
        <dbReference type="Google" id="ProtNLM"/>
    </source>
</evidence>
<dbReference type="EMBL" id="QETA01000001">
    <property type="protein sequence ID" value="PWF24965.1"/>
    <property type="molecule type" value="Genomic_DNA"/>
</dbReference>
<evidence type="ECO:0000313" key="2">
    <source>
        <dbReference type="Proteomes" id="UP000245212"/>
    </source>
</evidence>
<dbReference type="Proteomes" id="UP000245212">
    <property type="component" value="Unassembled WGS sequence"/>
</dbReference>
<gene>
    <name evidence="1" type="ORF">DD235_01965</name>
</gene>
<reference evidence="2" key="1">
    <citation type="submission" date="2018-05" db="EMBL/GenBank/DDBJ databases">
        <authorList>
            <person name="Li Y."/>
        </authorList>
    </citation>
    <scope>NUCLEOTIDE SEQUENCE [LARGE SCALE GENOMIC DNA]</scope>
    <source>
        <strain evidence="2">3d-2-2</strain>
    </source>
</reference>
<keyword evidence="2" id="KW-1185">Reference proteome</keyword>